<gene>
    <name evidence="7" type="ORF">BJY16_004453</name>
</gene>
<dbReference type="RefSeq" id="WP_185041532.1">
    <property type="nucleotide sequence ID" value="NZ_JACHNB010000001.1"/>
</dbReference>
<sequence length="325" mass="35659">MPVLISRRHLLLLAGSAALAGCTAPDKPSWPPVPSALPSPSAVRTGGGPVPLQPGKVMLGAYVALHGMSPAGGLALRRRQLGHDLRIVHRYYSWTDQLPTRLSYLPPASTLMISWRGPRLTDITTGRADRLITAAARRLAAGDRPVLLRWGWDMNRDFYRWGGAANGRSPAGYVTAWKRLRGLFAEAGADNVSWVWSPNWNTHPEEPWNNRDGYYPGDDLVDWVGVSGYSQGETPEQMFDPVYQTYAARKPIMITEVAVADRGGASKPDWIRDFAAWARSRPAVGAAVWFDTDTHPGSTEKWRIDSDRASLAAYRAMAGDPVFGA</sequence>
<dbReference type="InterPro" id="IPR006311">
    <property type="entry name" value="TAT_signal"/>
</dbReference>
<keyword evidence="8" id="KW-1185">Reference proteome</keyword>
<evidence type="ECO:0000313" key="8">
    <source>
        <dbReference type="Proteomes" id="UP000546162"/>
    </source>
</evidence>
<keyword evidence="3" id="KW-0326">Glycosidase</keyword>
<comment type="caution">
    <text evidence="4">Lacks conserved residue(s) required for the propagation of feature annotation.</text>
</comment>
<keyword evidence="5" id="KW-0732">Signal</keyword>
<evidence type="ECO:0000256" key="2">
    <source>
        <dbReference type="ARBA" id="ARBA00022801"/>
    </source>
</evidence>
<comment type="similarity">
    <text evidence="1 4">Belongs to the glycosyl hydrolase 26 family.</text>
</comment>
<evidence type="ECO:0000259" key="6">
    <source>
        <dbReference type="PROSITE" id="PS51764"/>
    </source>
</evidence>
<dbReference type="Pfam" id="PF02156">
    <property type="entry name" value="Glyco_hydro_26"/>
    <property type="match status" value="1"/>
</dbReference>
<feature type="signal peptide" evidence="5">
    <location>
        <begin position="1"/>
        <end position="20"/>
    </location>
</feature>
<dbReference type="AlphaFoldDB" id="A0A7W7GZ49"/>
<name>A0A7W7GZ49_9ACTN</name>
<dbReference type="PROSITE" id="PS51318">
    <property type="entry name" value="TAT"/>
    <property type="match status" value="1"/>
</dbReference>
<dbReference type="PANTHER" id="PTHR40079:SF4">
    <property type="entry name" value="GH26 DOMAIN-CONTAINING PROTEIN-RELATED"/>
    <property type="match status" value="1"/>
</dbReference>
<dbReference type="PANTHER" id="PTHR40079">
    <property type="entry name" value="MANNAN ENDO-1,4-BETA-MANNOSIDASE E-RELATED"/>
    <property type="match status" value="1"/>
</dbReference>
<dbReference type="EMBL" id="JACHNB010000001">
    <property type="protein sequence ID" value="MBB4740994.1"/>
    <property type="molecule type" value="Genomic_DNA"/>
</dbReference>
<proteinExistence type="inferred from homology"/>
<dbReference type="InterPro" id="IPR017853">
    <property type="entry name" value="GH"/>
</dbReference>
<dbReference type="InterPro" id="IPR000805">
    <property type="entry name" value="Glyco_hydro_26"/>
</dbReference>
<dbReference type="Gene3D" id="3.20.20.80">
    <property type="entry name" value="Glycosidases"/>
    <property type="match status" value="1"/>
</dbReference>
<evidence type="ECO:0000256" key="3">
    <source>
        <dbReference type="ARBA" id="ARBA00023295"/>
    </source>
</evidence>
<keyword evidence="2" id="KW-0378">Hydrolase</keyword>
<reference evidence="7 8" key="1">
    <citation type="submission" date="2020-08" db="EMBL/GenBank/DDBJ databases">
        <title>Sequencing the genomes of 1000 actinobacteria strains.</title>
        <authorList>
            <person name="Klenk H.-P."/>
        </authorList>
    </citation>
    <scope>NUCLEOTIDE SEQUENCE [LARGE SCALE GENOMIC DNA]</scope>
    <source>
        <strain evidence="7 8">DSM 45809</strain>
    </source>
</reference>
<accession>A0A7W7GZ49</accession>
<feature type="domain" description="GH26" evidence="6">
    <location>
        <begin position="1"/>
        <end position="314"/>
    </location>
</feature>
<evidence type="ECO:0000256" key="5">
    <source>
        <dbReference type="SAM" id="SignalP"/>
    </source>
</evidence>
<dbReference type="GO" id="GO:0016985">
    <property type="term" value="F:mannan endo-1,4-beta-mannosidase activity"/>
    <property type="evidence" value="ECO:0007669"/>
    <property type="project" value="InterPro"/>
</dbReference>
<dbReference type="Proteomes" id="UP000546162">
    <property type="component" value="Unassembled WGS sequence"/>
</dbReference>
<dbReference type="PROSITE" id="PS51257">
    <property type="entry name" value="PROKAR_LIPOPROTEIN"/>
    <property type="match status" value="1"/>
</dbReference>
<dbReference type="PROSITE" id="PS51764">
    <property type="entry name" value="GH26"/>
    <property type="match status" value="1"/>
</dbReference>
<dbReference type="GO" id="GO:0006080">
    <property type="term" value="P:substituted mannan metabolic process"/>
    <property type="evidence" value="ECO:0007669"/>
    <property type="project" value="InterPro"/>
</dbReference>
<evidence type="ECO:0000256" key="4">
    <source>
        <dbReference type="PROSITE-ProRule" id="PRU01100"/>
    </source>
</evidence>
<dbReference type="SUPFAM" id="SSF51445">
    <property type="entry name" value="(Trans)glycosidases"/>
    <property type="match status" value="1"/>
</dbReference>
<evidence type="ECO:0000256" key="1">
    <source>
        <dbReference type="ARBA" id="ARBA00007754"/>
    </source>
</evidence>
<protein>
    <recommendedName>
        <fullName evidence="6">GH26 domain-containing protein</fullName>
    </recommendedName>
</protein>
<dbReference type="InterPro" id="IPR022790">
    <property type="entry name" value="GH26_dom"/>
</dbReference>
<feature type="chain" id="PRO_5031380348" description="GH26 domain-containing protein" evidence="5">
    <location>
        <begin position="21"/>
        <end position="325"/>
    </location>
</feature>
<organism evidence="7 8">
    <name type="scientific">Actinoplanes octamycinicus</name>
    <dbReference type="NCBI Taxonomy" id="135948"/>
    <lineage>
        <taxon>Bacteria</taxon>
        <taxon>Bacillati</taxon>
        <taxon>Actinomycetota</taxon>
        <taxon>Actinomycetes</taxon>
        <taxon>Micromonosporales</taxon>
        <taxon>Micromonosporaceae</taxon>
        <taxon>Actinoplanes</taxon>
    </lineage>
</organism>
<comment type="caution">
    <text evidence="7">The sequence shown here is derived from an EMBL/GenBank/DDBJ whole genome shotgun (WGS) entry which is preliminary data.</text>
</comment>
<evidence type="ECO:0000313" key="7">
    <source>
        <dbReference type="EMBL" id="MBB4740994.1"/>
    </source>
</evidence>